<keyword evidence="4" id="KW-1185">Reference proteome</keyword>
<reference evidence="3 4" key="1">
    <citation type="submission" date="2020-06" db="EMBL/GenBank/DDBJ databases">
        <title>The yeast mating-type switching endonuclease HO is a domesticated member of an unorthodox homing genetic element family.</title>
        <authorList>
            <person name="Coughlan A.Y."/>
            <person name="Lombardi L."/>
            <person name="Braun-Galleani S."/>
            <person name="Martos A.R."/>
            <person name="Galeote V."/>
            <person name="Bigey F."/>
            <person name="Dequin S."/>
            <person name="Byrne K.P."/>
            <person name="Wolfe K.H."/>
        </authorList>
    </citation>
    <scope>NUCLEOTIDE SEQUENCE [LARGE SCALE GENOMIC DNA]</scope>
    <source>
        <strain evidence="3 4">CBS2947</strain>
    </source>
</reference>
<evidence type="ECO:0000313" key="3">
    <source>
        <dbReference type="EMBL" id="QLQ78034.1"/>
    </source>
</evidence>
<proteinExistence type="predicted"/>
<sequence length="212" mass="24911">MSEEEDRRAKQLEEARKRVEELKKRNKKKKKSKEPESREPEASEEQTATKEVLQSQENIESSQELKTESPSNDTSQLFNEDEKEDDFMTSILKQNDEEEIKRLRDECKKLKFVNMEQETTIEELEAEVKRLMEQVETTQQELRATTEKLNETEARLVSAEQLHLSEFKTIGPVAQPNVSSRYVDREALDKWRNWNVDMTSWRSIGAGPIVEF</sequence>
<dbReference type="EMBL" id="CP059267">
    <property type="protein sequence ID" value="QLQ78034.1"/>
    <property type="molecule type" value="Genomic_DNA"/>
</dbReference>
<evidence type="ECO:0000313" key="4">
    <source>
        <dbReference type="Proteomes" id="UP000510647"/>
    </source>
</evidence>
<accession>A0A7H9HJG5</accession>
<evidence type="ECO:0000256" key="1">
    <source>
        <dbReference type="SAM" id="Coils"/>
    </source>
</evidence>
<evidence type="ECO:0000256" key="2">
    <source>
        <dbReference type="SAM" id="MobiDB-lite"/>
    </source>
</evidence>
<feature type="compositionally biased region" description="Basic and acidic residues" evidence="2">
    <location>
        <begin position="1"/>
        <end position="23"/>
    </location>
</feature>
<gene>
    <name evidence="3" type="ORF">HG537_0A02810</name>
</gene>
<dbReference type="Proteomes" id="UP000510647">
    <property type="component" value="Chromosome 1"/>
</dbReference>
<dbReference type="AlphaFoldDB" id="A0A7H9HJG5"/>
<name>A0A7H9HJG5_9SACH</name>
<organism evidence="3 4">
    <name type="scientific">Torulaspora globosa</name>
    <dbReference type="NCBI Taxonomy" id="48254"/>
    <lineage>
        <taxon>Eukaryota</taxon>
        <taxon>Fungi</taxon>
        <taxon>Dikarya</taxon>
        <taxon>Ascomycota</taxon>
        <taxon>Saccharomycotina</taxon>
        <taxon>Saccharomycetes</taxon>
        <taxon>Saccharomycetales</taxon>
        <taxon>Saccharomycetaceae</taxon>
        <taxon>Torulaspora</taxon>
    </lineage>
</organism>
<feature type="compositionally biased region" description="Polar residues" evidence="2">
    <location>
        <begin position="52"/>
        <end position="78"/>
    </location>
</feature>
<protein>
    <submittedName>
        <fullName evidence="3">Uncharacterized protein</fullName>
    </submittedName>
</protein>
<feature type="coiled-coil region" evidence="1">
    <location>
        <begin position="93"/>
        <end position="162"/>
    </location>
</feature>
<feature type="region of interest" description="Disordered" evidence="2">
    <location>
        <begin position="1"/>
        <end position="85"/>
    </location>
</feature>
<dbReference type="OrthoDB" id="4036611at2759"/>
<keyword evidence="1" id="KW-0175">Coiled coil</keyword>